<dbReference type="GO" id="GO:0008270">
    <property type="term" value="F:zinc ion binding"/>
    <property type="evidence" value="ECO:0007669"/>
    <property type="project" value="InterPro"/>
</dbReference>
<name>A0A9D2Q1K9_9MICO</name>
<dbReference type="InterPro" id="IPR003615">
    <property type="entry name" value="HNH_nuc"/>
</dbReference>
<dbReference type="AlphaFoldDB" id="A0A9D2Q1K9"/>
<accession>A0A9D2Q1K9</accession>
<feature type="compositionally biased region" description="Low complexity" evidence="2">
    <location>
        <begin position="19"/>
        <end position="42"/>
    </location>
</feature>
<dbReference type="InterPro" id="IPR002711">
    <property type="entry name" value="HNH"/>
</dbReference>
<dbReference type="Gene3D" id="1.10.30.50">
    <property type="match status" value="1"/>
</dbReference>
<evidence type="ECO:0000256" key="1">
    <source>
        <dbReference type="ARBA" id="ARBA00023450"/>
    </source>
</evidence>
<dbReference type="EMBL" id="DWWC01000346">
    <property type="protein sequence ID" value="HJC71152.1"/>
    <property type="molecule type" value="Genomic_DNA"/>
</dbReference>
<evidence type="ECO:0000313" key="4">
    <source>
        <dbReference type="EMBL" id="HJC71152.1"/>
    </source>
</evidence>
<evidence type="ECO:0000256" key="2">
    <source>
        <dbReference type="SAM" id="MobiDB-lite"/>
    </source>
</evidence>
<keyword evidence="4" id="KW-0378">Hydrolase</keyword>
<evidence type="ECO:0000259" key="3">
    <source>
        <dbReference type="SMART" id="SM00507"/>
    </source>
</evidence>
<dbReference type="Proteomes" id="UP000823854">
    <property type="component" value="Unassembled WGS sequence"/>
</dbReference>
<dbReference type="GO" id="GO:0003676">
    <property type="term" value="F:nucleic acid binding"/>
    <property type="evidence" value="ECO:0007669"/>
    <property type="project" value="InterPro"/>
</dbReference>
<dbReference type="Pfam" id="PF02720">
    <property type="entry name" value="DUF222"/>
    <property type="match status" value="1"/>
</dbReference>
<feature type="compositionally biased region" description="Basic and acidic residues" evidence="2">
    <location>
        <begin position="1"/>
        <end position="14"/>
    </location>
</feature>
<feature type="compositionally biased region" description="Basic and acidic residues" evidence="2">
    <location>
        <begin position="525"/>
        <end position="534"/>
    </location>
</feature>
<feature type="region of interest" description="Disordered" evidence="2">
    <location>
        <begin position="1"/>
        <end position="42"/>
    </location>
</feature>
<dbReference type="Pfam" id="PF01844">
    <property type="entry name" value="HNH"/>
    <property type="match status" value="1"/>
</dbReference>
<gene>
    <name evidence="4" type="ORF">H9932_15950</name>
</gene>
<keyword evidence="4" id="KW-0255">Endonuclease</keyword>
<dbReference type="SMART" id="SM00507">
    <property type="entry name" value="HNHc"/>
    <property type="match status" value="1"/>
</dbReference>
<dbReference type="GO" id="GO:0004519">
    <property type="term" value="F:endonuclease activity"/>
    <property type="evidence" value="ECO:0007669"/>
    <property type="project" value="UniProtKB-KW"/>
</dbReference>
<dbReference type="CDD" id="cd00085">
    <property type="entry name" value="HNHc"/>
    <property type="match status" value="1"/>
</dbReference>
<keyword evidence="4" id="KW-0540">Nuclease</keyword>
<organism evidence="4 5">
    <name type="scientific">Candidatus Brachybacterium intestinipullorum</name>
    <dbReference type="NCBI Taxonomy" id="2838512"/>
    <lineage>
        <taxon>Bacteria</taxon>
        <taxon>Bacillati</taxon>
        <taxon>Actinomycetota</taxon>
        <taxon>Actinomycetes</taxon>
        <taxon>Micrococcales</taxon>
        <taxon>Dermabacteraceae</taxon>
        <taxon>Brachybacterium</taxon>
    </lineage>
</organism>
<evidence type="ECO:0000313" key="5">
    <source>
        <dbReference type="Proteomes" id="UP000823854"/>
    </source>
</evidence>
<reference evidence="4" key="2">
    <citation type="submission" date="2021-04" db="EMBL/GenBank/DDBJ databases">
        <authorList>
            <person name="Gilroy R."/>
        </authorList>
    </citation>
    <scope>NUCLEOTIDE SEQUENCE</scope>
    <source>
        <strain evidence="4">CHK130-7132</strain>
    </source>
</reference>
<comment type="similarity">
    <text evidence="1">Belongs to the Rv1128c/1148c/1588c/1702c/1945/3466 family.</text>
</comment>
<feature type="region of interest" description="Disordered" evidence="2">
    <location>
        <begin position="479"/>
        <end position="534"/>
    </location>
</feature>
<reference evidence="4" key="1">
    <citation type="journal article" date="2021" name="PeerJ">
        <title>Extensive microbial diversity within the chicken gut microbiome revealed by metagenomics and culture.</title>
        <authorList>
            <person name="Gilroy R."/>
            <person name="Ravi A."/>
            <person name="Getino M."/>
            <person name="Pursley I."/>
            <person name="Horton D.L."/>
            <person name="Alikhan N.F."/>
            <person name="Baker D."/>
            <person name="Gharbi K."/>
            <person name="Hall N."/>
            <person name="Watson M."/>
            <person name="Adriaenssens E.M."/>
            <person name="Foster-Nyarko E."/>
            <person name="Jarju S."/>
            <person name="Secka A."/>
            <person name="Antonio M."/>
            <person name="Oren A."/>
            <person name="Chaudhuri R.R."/>
            <person name="La Ragione R."/>
            <person name="Hildebrand F."/>
            <person name="Pallen M.J."/>
        </authorList>
    </citation>
    <scope>NUCLEOTIDE SEQUENCE</scope>
    <source>
        <strain evidence="4">CHK130-7132</strain>
    </source>
</reference>
<dbReference type="InterPro" id="IPR003870">
    <property type="entry name" value="DUF222"/>
</dbReference>
<feature type="domain" description="HNH nuclease" evidence="3">
    <location>
        <begin position="418"/>
        <end position="468"/>
    </location>
</feature>
<protein>
    <submittedName>
        <fullName evidence="4">HNH endonuclease</fullName>
    </submittedName>
</protein>
<proteinExistence type="inferred from homology"/>
<sequence length="534" mass="55755">MEHRTQQADGDRPGGGDLRPGAAPSSAGAGGATETSGARATSDALDRAAAQLAGLEAAASARGVLAEILTATLAAATSTRSTRDPLADTAPDSAEEALAVFAGLDHLRSSLAALDASWQVEAERRITRSDADRDVPASRRGKGASHEIALARRVSPSAGSYSLASARRLVAQLPGTSSVLRSGRLTAEQASTVATTLDGASPETCARIDRLIAEAPEALQGRGRRRLASDLRAMIQQLEPDGSRDRAERTARARHVTMTPLADGMARLSAVLPGLDATAMMQTLEARAASQRAAGSRTPARALEADLLVEAVLRAETTGQDPSAPTPRPRLDLGIVITDTALLGRGDESECALLEGYGTIPAHVITDTLQGRPPGTIVGSPEEHPDHEAAAVFRQLYRSPRSGQLVAMESRARTFPVGLSRLIRLRDVTCRTPWCNAVIRQIDHVLPHHRGGPTSLENGQGLCVRCNLAKELGLWEVTPLEEGPTGTGRPGGHRWTSPHGAVGYSSPPSVGPPIIPAAEGSDPPAPRDRGDAAA</sequence>
<comment type="caution">
    <text evidence="4">The sequence shown here is derived from an EMBL/GenBank/DDBJ whole genome shotgun (WGS) entry which is preliminary data.</text>
</comment>